<evidence type="ECO:0000256" key="4">
    <source>
        <dbReference type="ARBA" id="ARBA00022827"/>
    </source>
</evidence>
<evidence type="ECO:0000256" key="5">
    <source>
        <dbReference type="ARBA" id="ARBA00023002"/>
    </source>
</evidence>
<dbReference type="SUPFAM" id="SSF51905">
    <property type="entry name" value="FAD/NAD(P)-binding domain"/>
    <property type="match status" value="1"/>
</dbReference>
<accession>A0A917PKM0</accession>
<comment type="similarity">
    <text evidence="2">Belongs to the GMC oxidoreductase family.</text>
</comment>
<dbReference type="Gene3D" id="3.50.50.60">
    <property type="entry name" value="FAD/NAD(P)-binding domain"/>
    <property type="match status" value="1"/>
</dbReference>
<reference evidence="8" key="1">
    <citation type="journal article" date="2014" name="Int. J. Syst. Evol. Microbiol.">
        <title>Complete genome sequence of Corynebacterium casei LMG S-19264T (=DSM 44701T), isolated from a smear-ripened cheese.</title>
        <authorList>
            <consortium name="US DOE Joint Genome Institute (JGI-PGF)"/>
            <person name="Walter F."/>
            <person name="Albersmeier A."/>
            <person name="Kalinowski J."/>
            <person name="Ruckert C."/>
        </authorList>
    </citation>
    <scope>NUCLEOTIDE SEQUENCE</scope>
    <source>
        <strain evidence="8">JCM 30078</strain>
    </source>
</reference>
<dbReference type="GO" id="GO:0016614">
    <property type="term" value="F:oxidoreductase activity, acting on CH-OH group of donors"/>
    <property type="evidence" value="ECO:0007669"/>
    <property type="project" value="InterPro"/>
</dbReference>
<feature type="binding site" evidence="6">
    <location>
        <position position="222"/>
    </location>
    <ligand>
        <name>FAD</name>
        <dbReference type="ChEBI" id="CHEBI:57692"/>
    </ligand>
</feature>
<evidence type="ECO:0000256" key="6">
    <source>
        <dbReference type="PIRSR" id="PIRSR000137-2"/>
    </source>
</evidence>
<keyword evidence="9" id="KW-1185">Reference proteome</keyword>
<dbReference type="InterPro" id="IPR000172">
    <property type="entry name" value="GMC_OxRdtase_N"/>
</dbReference>
<dbReference type="GO" id="GO:0050660">
    <property type="term" value="F:flavin adenine dinucleotide binding"/>
    <property type="evidence" value="ECO:0007669"/>
    <property type="project" value="InterPro"/>
</dbReference>
<feature type="binding site" evidence="6">
    <location>
        <position position="87"/>
    </location>
    <ligand>
        <name>FAD</name>
        <dbReference type="ChEBI" id="CHEBI:57692"/>
    </ligand>
</feature>
<dbReference type="Proteomes" id="UP000635983">
    <property type="component" value="Unassembled WGS sequence"/>
</dbReference>
<comment type="caution">
    <text evidence="8">The sequence shown here is derived from an EMBL/GenBank/DDBJ whole genome shotgun (WGS) entry which is preliminary data.</text>
</comment>
<protein>
    <submittedName>
        <fullName evidence="8">GMC-type oxidoreductase</fullName>
    </submittedName>
</protein>
<dbReference type="InterPro" id="IPR036188">
    <property type="entry name" value="FAD/NAD-bd_sf"/>
</dbReference>
<organism evidence="8 9">
    <name type="scientific">Pseudomonas matsuisoli</name>
    <dbReference type="NCBI Taxonomy" id="1515666"/>
    <lineage>
        <taxon>Bacteria</taxon>
        <taxon>Pseudomonadati</taxon>
        <taxon>Pseudomonadota</taxon>
        <taxon>Gammaproteobacteria</taxon>
        <taxon>Pseudomonadales</taxon>
        <taxon>Pseudomonadaceae</taxon>
        <taxon>Pseudomonas</taxon>
    </lineage>
</organism>
<dbReference type="PIRSF" id="PIRSF000137">
    <property type="entry name" value="Alcohol_oxidase"/>
    <property type="match status" value="1"/>
</dbReference>
<keyword evidence="4 6" id="KW-0274">FAD</keyword>
<dbReference type="Gene3D" id="3.30.560.10">
    <property type="entry name" value="Glucose Oxidase, domain 3"/>
    <property type="match status" value="1"/>
</dbReference>
<dbReference type="RefSeq" id="WP_188981559.1">
    <property type="nucleotide sequence ID" value="NZ_BMPO01000001.1"/>
</dbReference>
<dbReference type="AlphaFoldDB" id="A0A917PKM0"/>
<evidence type="ECO:0000256" key="2">
    <source>
        <dbReference type="ARBA" id="ARBA00010790"/>
    </source>
</evidence>
<evidence type="ECO:0000259" key="7">
    <source>
        <dbReference type="PROSITE" id="PS00624"/>
    </source>
</evidence>
<dbReference type="InterPro" id="IPR012132">
    <property type="entry name" value="GMC_OxRdtase"/>
</dbReference>
<gene>
    <name evidence="8" type="ORF">GCM10009304_05150</name>
</gene>
<dbReference type="EMBL" id="BMPO01000001">
    <property type="protein sequence ID" value="GGJ82115.1"/>
    <property type="molecule type" value="Genomic_DNA"/>
</dbReference>
<dbReference type="PROSITE" id="PS00624">
    <property type="entry name" value="GMC_OXRED_2"/>
    <property type="match status" value="1"/>
</dbReference>
<reference evidence="8" key="2">
    <citation type="submission" date="2020-09" db="EMBL/GenBank/DDBJ databases">
        <authorList>
            <person name="Sun Q."/>
            <person name="Ohkuma M."/>
        </authorList>
    </citation>
    <scope>NUCLEOTIDE SEQUENCE</scope>
    <source>
        <strain evidence="8">JCM 30078</strain>
    </source>
</reference>
<dbReference type="InterPro" id="IPR007867">
    <property type="entry name" value="GMC_OxRtase_C"/>
</dbReference>
<sequence length="555" mass="59503">MTGVSEPYDYVIVGAGPAGCLLANRLSADPSVRVLLLEAGGHDNLPWIHIPVGYLFCIGNPRTDWCFKTEVEPGLGGRAIGYPRGRVLGGCSSINGMIYMRGQARDYDLWATAGNPGWAWRDMLPLFKRMEDHYGGPSEAHGAGGEWRVEKQRLHWDLLDSFREAAAQNGIPSVDDFNEGDNEGCSYFQVNQRAGIRWNAAKAFLKPVKHRPNLTVESNAEVLRVELADGRAKAVRIRRKGAGEASIHARREIVLCAGAIGSPTLLQRSGIGPRGLLESLGVGVRHALEGVGGNLQDHLQLRMIYKVTGVPTLNMIAGSLLGKIGMGWQYLLNRSGPLAMAPSQLGAFTRSDPSQPSANLEYHVQPLSLDRFGEPLHPFAAFTASVCNLRPASRGRVAIRSADPADAPLIQPNYLSHPDDLKVAADAIRLTRRIAAAPALAAFSPEEYLPGPGYDDEDALYRAAGEIGTTIFHPAGTCRMGSDRSAVVDARLRVHGIPGLRVADASIMPSIVSGNTCSPTLAVAEKAAGLILEDAAKTLAPVTTRTAARAERAVT</sequence>
<keyword evidence="3" id="KW-0285">Flavoprotein</keyword>
<feature type="domain" description="Glucose-methanol-choline oxidoreductase N-terminal" evidence="7">
    <location>
        <begin position="258"/>
        <end position="272"/>
    </location>
</feature>
<comment type="cofactor">
    <cofactor evidence="1 6">
        <name>FAD</name>
        <dbReference type="ChEBI" id="CHEBI:57692"/>
    </cofactor>
</comment>
<dbReference type="SUPFAM" id="SSF54373">
    <property type="entry name" value="FAD-linked reductases, C-terminal domain"/>
    <property type="match status" value="1"/>
</dbReference>
<evidence type="ECO:0000256" key="3">
    <source>
        <dbReference type="ARBA" id="ARBA00022630"/>
    </source>
</evidence>
<evidence type="ECO:0000313" key="8">
    <source>
        <dbReference type="EMBL" id="GGJ82115.1"/>
    </source>
</evidence>
<dbReference type="Pfam" id="PF00732">
    <property type="entry name" value="GMC_oxred_N"/>
    <property type="match status" value="1"/>
</dbReference>
<dbReference type="PANTHER" id="PTHR11552:SF147">
    <property type="entry name" value="CHOLINE DEHYDROGENASE, MITOCHONDRIAL"/>
    <property type="match status" value="1"/>
</dbReference>
<dbReference type="Pfam" id="PF05199">
    <property type="entry name" value="GMC_oxred_C"/>
    <property type="match status" value="1"/>
</dbReference>
<dbReference type="PANTHER" id="PTHR11552">
    <property type="entry name" value="GLUCOSE-METHANOL-CHOLINE GMC OXIDOREDUCTASE"/>
    <property type="match status" value="1"/>
</dbReference>
<keyword evidence="5" id="KW-0560">Oxidoreductase</keyword>
<name>A0A917PKM0_9PSED</name>
<evidence type="ECO:0000313" key="9">
    <source>
        <dbReference type="Proteomes" id="UP000635983"/>
    </source>
</evidence>
<proteinExistence type="inferred from homology"/>
<evidence type="ECO:0000256" key="1">
    <source>
        <dbReference type="ARBA" id="ARBA00001974"/>
    </source>
</evidence>